<dbReference type="KEGG" id="scn:Solca_3180"/>
<feature type="signal peptide" evidence="1">
    <location>
        <begin position="1"/>
        <end position="18"/>
    </location>
</feature>
<protein>
    <recommendedName>
        <fullName evidence="4">Lipocalin-like domain-containing protein</fullName>
    </recommendedName>
</protein>
<gene>
    <name evidence="2" type="ordered locus">Solca_3180</name>
</gene>
<accession>H8KNR0</accession>
<evidence type="ECO:0008006" key="4">
    <source>
        <dbReference type="Google" id="ProtNLM"/>
    </source>
</evidence>
<dbReference type="RefSeq" id="WP_014681418.1">
    <property type="nucleotide sequence ID" value="NC_017770.1"/>
</dbReference>
<dbReference type="HOGENOM" id="CLU_1776216_0_0_10"/>
<proteinExistence type="predicted"/>
<evidence type="ECO:0000313" key="3">
    <source>
        <dbReference type="Proteomes" id="UP000007590"/>
    </source>
</evidence>
<evidence type="ECO:0000313" key="2">
    <source>
        <dbReference type="EMBL" id="AFD08193.1"/>
    </source>
</evidence>
<dbReference type="OrthoDB" id="762796at2"/>
<name>H8KNR0_SOLCM</name>
<dbReference type="AlphaFoldDB" id="H8KNR0"/>
<sequence>MKTKFVALIMMAISFASCSDNDDPQPIVQVPTGSWKLVELHHFDKTGKDSATTKLDKSTLSINFDKAKSLAAFTGKPESVTMTGSYKMDGNYKLTAGQIATDKTVVSVKDSLSLVFLKAGALYEIKNNTVLIHAGKKGYMLYSPVK</sequence>
<dbReference type="PROSITE" id="PS51257">
    <property type="entry name" value="PROKAR_LIPOPROTEIN"/>
    <property type="match status" value="1"/>
</dbReference>
<dbReference type="Proteomes" id="UP000007590">
    <property type="component" value="Chromosome"/>
</dbReference>
<reference evidence="2" key="1">
    <citation type="submission" date="2012-02" db="EMBL/GenBank/DDBJ databases">
        <title>The complete genome of Solitalea canadensis DSM 3403.</title>
        <authorList>
            <consortium name="US DOE Joint Genome Institute (JGI-PGF)"/>
            <person name="Lucas S."/>
            <person name="Copeland A."/>
            <person name="Lapidus A."/>
            <person name="Glavina del Rio T."/>
            <person name="Dalin E."/>
            <person name="Tice H."/>
            <person name="Bruce D."/>
            <person name="Goodwin L."/>
            <person name="Pitluck S."/>
            <person name="Peters L."/>
            <person name="Ovchinnikova G."/>
            <person name="Lu M."/>
            <person name="Kyrpides N."/>
            <person name="Mavromatis K."/>
            <person name="Ivanova N."/>
            <person name="Brettin T."/>
            <person name="Detter J.C."/>
            <person name="Han C."/>
            <person name="Larimer F."/>
            <person name="Land M."/>
            <person name="Hauser L."/>
            <person name="Markowitz V."/>
            <person name="Cheng J.-F."/>
            <person name="Hugenholtz P."/>
            <person name="Woyke T."/>
            <person name="Wu D."/>
            <person name="Spring S."/>
            <person name="Schroeder M."/>
            <person name="Kopitz M."/>
            <person name="Brambilla E."/>
            <person name="Klenk H.-P."/>
            <person name="Eisen J.A."/>
        </authorList>
    </citation>
    <scope>NUCLEOTIDE SEQUENCE</scope>
    <source>
        <strain evidence="2">DSM 3403</strain>
    </source>
</reference>
<feature type="chain" id="PRO_5003614304" description="Lipocalin-like domain-containing protein" evidence="1">
    <location>
        <begin position="19"/>
        <end position="146"/>
    </location>
</feature>
<dbReference type="EMBL" id="CP003349">
    <property type="protein sequence ID" value="AFD08193.1"/>
    <property type="molecule type" value="Genomic_DNA"/>
</dbReference>
<organism evidence="2 3">
    <name type="scientific">Solitalea canadensis (strain ATCC 29591 / DSM 3403 / JCM 21819 / LMG 8368 / NBRC 15130 / NCIMB 12057 / USAM 9D)</name>
    <name type="common">Flexibacter canadensis</name>
    <dbReference type="NCBI Taxonomy" id="929556"/>
    <lineage>
        <taxon>Bacteria</taxon>
        <taxon>Pseudomonadati</taxon>
        <taxon>Bacteroidota</taxon>
        <taxon>Sphingobacteriia</taxon>
        <taxon>Sphingobacteriales</taxon>
        <taxon>Sphingobacteriaceae</taxon>
        <taxon>Solitalea</taxon>
    </lineage>
</organism>
<dbReference type="STRING" id="929556.Solca_3180"/>
<keyword evidence="3" id="KW-1185">Reference proteome</keyword>
<evidence type="ECO:0000256" key="1">
    <source>
        <dbReference type="SAM" id="SignalP"/>
    </source>
</evidence>
<keyword evidence="1" id="KW-0732">Signal</keyword>